<evidence type="ECO:0000256" key="4">
    <source>
        <dbReference type="ARBA" id="ARBA00023125"/>
    </source>
</evidence>
<dbReference type="GO" id="GO:0006355">
    <property type="term" value="P:regulation of DNA-templated transcription"/>
    <property type="evidence" value="ECO:0000318"/>
    <property type="project" value="GO_Central"/>
</dbReference>
<proteinExistence type="predicted"/>
<dbReference type="STRING" id="3847.A0A0R0HUP3"/>
<dbReference type="Gramene" id="KRH34224">
    <property type="protein sequence ID" value="KRH34224"/>
    <property type="gene ID" value="GLYMA_10G171000"/>
</dbReference>
<evidence type="ECO:0000313" key="11">
    <source>
        <dbReference type="Proteomes" id="UP000008827"/>
    </source>
</evidence>
<evidence type="ECO:0000259" key="8">
    <source>
        <dbReference type="PROSITE" id="PS50811"/>
    </source>
</evidence>
<reference evidence="9" key="3">
    <citation type="submission" date="2018-07" db="EMBL/GenBank/DDBJ databases">
        <title>WGS assembly of Glycine max.</title>
        <authorList>
            <person name="Schmutz J."/>
            <person name="Cannon S."/>
            <person name="Schlueter J."/>
            <person name="Ma J."/>
            <person name="Mitros T."/>
            <person name="Nelson W."/>
            <person name="Hyten D."/>
            <person name="Song Q."/>
            <person name="Thelen J."/>
            <person name="Cheng J."/>
            <person name="Xu D."/>
            <person name="Hellsten U."/>
            <person name="May G."/>
            <person name="Yu Y."/>
            <person name="Sakurai T."/>
            <person name="Umezawa T."/>
            <person name="Bhattacharyya M."/>
            <person name="Sandhu D."/>
            <person name="Valliyodan B."/>
            <person name="Lindquist E."/>
            <person name="Peto M."/>
            <person name="Grant D."/>
            <person name="Shu S."/>
            <person name="Goodstein D."/>
            <person name="Barry K."/>
            <person name="Futrell-Griggs M."/>
            <person name="Abernathy B."/>
            <person name="Du J."/>
            <person name="Tian Z."/>
            <person name="Zhu L."/>
            <person name="Gill N."/>
            <person name="Joshi T."/>
            <person name="Libault M."/>
            <person name="Sethuraman A."/>
            <person name="Zhang X."/>
            <person name="Shinozaki K."/>
            <person name="Nguyen H."/>
            <person name="Wing R."/>
            <person name="Cregan P."/>
            <person name="Specht J."/>
            <person name="Grimwood J."/>
            <person name="Rokhsar D."/>
            <person name="Stacey G."/>
            <person name="Shoemaker R."/>
            <person name="Jackson S."/>
        </authorList>
    </citation>
    <scope>NUCLEOTIDE SEQUENCE</scope>
    <source>
        <tissue evidence="9">Callus</tissue>
    </source>
</reference>
<dbReference type="GO" id="GO:0003700">
    <property type="term" value="F:DNA-binding transcription factor activity"/>
    <property type="evidence" value="ECO:0000318"/>
    <property type="project" value="GO_Central"/>
</dbReference>
<protein>
    <recommendedName>
        <fullName evidence="8">WRKY domain-containing protein</fullName>
    </recommendedName>
</protein>
<dbReference type="AlphaFoldDB" id="A0A0R0HUP3"/>
<keyword evidence="4" id="KW-0238">DNA-binding</keyword>
<evidence type="ECO:0000313" key="9">
    <source>
        <dbReference type="EMBL" id="KRH34224.1"/>
    </source>
</evidence>
<accession>A0A0R0HUP3</accession>
<dbReference type="Proteomes" id="UP000008827">
    <property type="component" value="Chromosome 10"/>
</dbReference>
<reference evidence="9 10" key="1">
    <citation type="journal article" date="2010" name="Nature">
        <title>Genome sequence of the palaeopolyploid soybean.</title>
        <authorList>
            <person name="Schmutz J."/>
            <person name="Cannon S.B."/>
            <person name="Schlueter J."/>
            <person name="Ma J."/>
            <person name="Mitros T."/>
            <person name="Nelson W."/>
            <person name="Hyten D.L."/>
            <person name="Song Q."/>
            <person name="Thelen J.J."/>
            <person name="Cheng J."/>
            <person name="Xu D."/>
            <person name="Hellsten U."/>
            <person name="May G.D."/>
            <person name="Yu Y."/>
            <person name="Sakurai T."/>
            <person name="Umezawa T."/>
            <person name="Bhattacharyya M.K."/>
            <person name="Sandhu D."/>
            <person name="Valliyodan B."/>
            <person name="Lindquist E."/>
            <person name="Peto M."/>
            <person name="Grant D."/>
            <person name="Shu S."/>
            <person name="Goodstein D."/>
            <person name="Barry K."/>
            <person name="Futrell-Griggs M."/>
            <person name="Abernathy B."/>
            <person name="Du J."/>
            <person name="Tian Z."/>
            <person name="Zhu L."/>
            <person name="Gill N."/>
            <person name="Joshi T."/>
            <person name="Libault M."/>
            <person name="Sethuraman A."/>
            <person name="Zhang X.-C."/>
            <person name="Shinozaki K."/>
            <person name="Nguyen H.T."/>
            <person name="Wing R.A."/>
            <person name="Cregan P."/>
            <person name="Specht J."/>
            <person name="Grimwood J."/>
            <person name="Rokhsar D."/>
            <person name="Stacey G."/>
            <person name="Shoemaker R.C."/>
            <person name="Jackson S.A."/>
        </authorList>
    </citation>
    <scope>NUCLEOTIDE SEQUENCE</scope>
    <source>
        <strain evidence="10">cv. Williams 82</strain>
        <tissue evidence="9">Callus</tissue>
    </source>
</reference>
<name>A0A0R0HUP3_SOYBN</name>
<dbReference type="InterPro" id="IPR003657">
    <property type="entry name" value="WRKY_dom"/>
</dbReference>
<feature type="compositionally biased region" description="Basic and acidic residues" evidence="7">
    <location>
        <begin position="98"/>
        <end position="111"/>
    </location>
</feature>
<dbReference type="InterPro" id="IPR036576">
    <property type="entry name" value="WRKY_dom_sf"/>
</dbReference>
<reference evidence="10" key="2">
    <citation type="submission" date="2018-02" db="UniProtKB">
        <authorList>
            <consortium name="EnsemblPlants"/>
        </authorList>
    </citation>
    <scope>IDENTIFICATION</scope>
    <source>
        <strain evidence="10">Williams 82</strain>
    </source>
</reference>
<keyword evidence="2" id="KW-0677">Repeat</keyword>
<dbReference type="InterPro" id="IPR044810">
    <property type="entry name" value="WRKY_plant"/>
</dbReference>
<dbReference type="PANTHER" id="PTHR31221:SF318">
    <property type="entry name" value="WRKY TRANSCRIPTION FACTOR 2-RELATED"/>
    <property type="match status" value="1"/>
</dbReference>
<dbReference type="FunFam" id="2.20.25.80:FF:000006">
    <property type="entry name" value="WRKY transcription factor"/>
    <property type="match status" value="1"/>
</dbReference>
<comment type="subcellular location">
    <subcellularLocation>
        <location evidence="1">Nucleus</location>
    </subcellularLocation>
</comment>
<keyword evidence="3" id="KW-0805">Transcription regulation</keyword>
<evidence type="ECO:0000256" key="3">
    <source>
        <dbReference type="ARBA" id="ARBA00023015"/>
    </source>
</evidence>
<dbReference type="OMA" id="NRFMRPN"/>
<dbReference type="Pfam" id="PF03106">
    <property type="entry name" value="WRKY"/>
    <property type="match status" value="1"/>
</dbReference>
<dbReference type="SUPFAM" id="SSF118290">
    <property type="entry name" value="WRKY DNA-binding domain"/>
    <property type="match status" value="1"/>
</dbReference>
<dbReference type="PANTHER" id="PTHR31221">
    <property type="entry name" value="WRKY TRANSCRIPTION FACTOR PROTEIN 1-RELATED"/>
    <property type="match status" value="1"/>
</dbReference>
<evidence type="ECO:0000256" key="7">
    <source>
        <dbReference type="SAM" id="MobiDB-lite"/>
    </source>
</evidence>
<dbReference type="SMR" id="A0A0R0HUP3"/>
<evidence type="ECO:0000256" key="5">
    <source>
        <dbReference type="ARBA" id="ARBA00023163"/>
    </source>
</evidence>
<organism evidence="9">
    <name type="scientific">Glycine max</name>
    <name type="common">Soybean</name>
    <name type="synonym">Glycine hispida</name>
    <dbReference type="NCBI Taxonomy" id="3847"/>
    <lineage>
        <taxon>Eukaryota</taxon>
        <taxon>Viridiplantae</taxon>
        <taxon>Streptophyta</taxon>
        <taxon>Embryophyta</taxon>
        <taxon>Tracheophyta</taxon>
        <taxon>Spermatophyta</taxon>
        <taxon>Magnoliopsida</taxon>
        <taxon>eudicotyledons</taxon>
        <taxon>Gunneridae</taxon>
        <taxon>Pentapetalae</taxon>
        <taxon>rosids</taxon>
        <taxon>fabids</taxon>
        <taxon>Fabales</taxon>
        <taxon>Fabaceae</taxon>
        <taxon>Papilionoideae</taxon>
        <taxon>50 kb inversion clade</taxon>
        <taxon>NPAAA clade</taxon>
        <taxon>indigoferoid/millettioid clade</taxon>
        <taxon>Phaseoleae</taxon>
        <taxon>Glycine</taxon>
        <taxon>Glycine subgen. Soja</taxon>
    </lineage>
</organism>
<keyword evidence="5" id="KW-0804">Transcription</keyword>
<dbReference type="Gene3D" id="2.20.25.80">
    <property type="entry name" value="WRKY domain"/>
    <property type="match status" value="1"/>
</dbReference>
<feature type="domain" description="WRKY" evidence="8">
    <location>
        <begin position="123"/>
        <end position="188"/>
    </location>
</feature>
<evidence type="ECO:0000256" key="2">
    <source>
        <dbReference type="ARBA" id="ARBA00022737"/>
    </source>
</evidence>
<dbReference type="InParanoid" id="A0A0R0HUP3"/>
<dbReference type="GO" id="GO:0005634">
    <property type="term" value="C:nucleus"/>
    <property type="evidence" value="ECO:0000318"/>
    <property type="project" value="GO_Central"/>
</dbReference>
<dbReference type="EnsemblPlants" id="KRH34224">
    <property type="protein sequence ID" value="KRH34224"/>
    <property type="gene ID" value="GLYMA_10G171000"/>
</dbReference>
<evidence type="ECO:0000256" key="6">
    <source>
        <dbReference type="ARBA" id="ARBA00023242"/>
    </source>
</evidence>
<feature type="region of interest" description="Disordered" evidence="7">
    <location>
        <begin position="1"/>
        <end position="111"/>
    </location>
</feature>
<keyword evidence="11" id="KW-1185">Reference proteome</keyword>
<sequence length="367" mass="41599">MEGCQPLAEQMQSSNDVAKTVKLPLPFDLNTIPKEDEEARPATSDETWLPDSESDDNFRPLQQPSSTPDAPVDIDDVEDRASIVEGGSDSGNRKRKRSLEESDKGTAGRSFHGETELTVRIGSKKEIDDDGYRWRKYGQKIMKGCLYPRAYYKCASAGCFVRKHVERDSRNNKNVIITYDGRHNHEQPPSWITNKNKLVLDDEGDEDDGGEELAPTNNALMTRNFLMNTPNPAEPQVHTLQLRNDMNPEFANRFMRPNHFGSLNNNMNIGSSSNNPHMHYSFLNNTNSMPHRSYGVNLDHPYATPQPRGKQVQGTSTRFLKHKQEQDDNKMFGEQANAFYTFSVIVILLSTSFVKVTIVDSYLVFEC</sequence>
<evidence type="ECO:0000313" key="10">
    <source>
        <dbReference type="EnsemblPlants" id="KRH34224"/>
    </source>
</evidence>
<keyword evidence="6" id="KW-0539">Nucleus</keyword>
<dbReference type="EMBL" id="CM000843">
    <property type="protein sequence ID" value="KRH34224.1"/>
    <property type="molecule type" value="Genomic_DNA"/>
</dbReference>
<dbReference type="PROSITE" id="PS50811">
    <property type="entry name" value="WRKY"/>
    <property type="match status" value="1"/>
</dbReference>
<dbReference type="SMART" id="SM00774">
    <property type="entry name" value="WRKY"/>
    <property type="match status" value="1"/>
</dbReference>
<dbReference type="GO" id="GO:0000976">
    <property type="term" value="F:transcription cis-regulatory region binding"/>
    <property type="evidence" value="ECO:0000318"/>
    <property type="project" value="GO_Central"/>
</dbReference>
<gene>
    <name evidence="9" type="ORF">GLYMA_10G171000</name>
</gene>
<evidence type="ECO:0000256" key="1">
    <source>
        <dbReference type="ARBA" id="ARBA00004123"/>
    </source>
</evidence>